<comment type="caution">
    <text evidence="2">The sequence shown here is derived from an EMBL/GenBank/DDBJ whole genome shotgun (WGS) entry which is preliminary data.</text>
</comment>
<evidence type="ECO:0000256" key="1">
    <source>
        <dbReference type="SAM" id="MobiDB-lite"/>
    </source>
</evidence>
<evidence type="ECO:0000313" key="2">
    <source>
        <dbReference type="EMBL" id="RMC07760.1"/>
    </source>
</evidence>
<organism evidence="2 3">
    <name type="scientific">Hirundo rustica rustica</name>
    <dbReference type="NCBI Taxonomy" id="333673"/>
    <lineage>
        <taxon>Eukaryota</taxon>
        <taxon>Metazoa</taxon>
        <taxon>Chordata</taxon>
        <taxon>Craniata</taxon>
        <taxon>Vertebrata</taxon>
        <taxon>Euteleostomi</taxon>
        <taxon>Archelosauria</taxon>
        <taxon>Archosauria</taxon>
        <taxon>Dinosauria</taxon>
        <taxon>Saurischia</taxon>
        <taxon>Theropoda</taxon>
        <taxon>Coelurosauria</taxon>
        <taxon>Aves</taxon>
        <taxon>Neognathae</taxon>
        <taxon>Neoaves</taxon>
        <taxon>Telluraves</taxon>
        <taxon>Australaves</taxon>
        <taxon>Passeriformes</taxon>
        <taxon>Sylvioidea</taxon>
        <taxon>Hirundinidae</taxon>
        <taxon>Hirundo</taxon>
    </lineage>
</organism>
<accession>A0A3M0K9N1</accession>
<dbReference type="Proteomes" id="UP000269221">
    <property type="component" value="Unassembled WGS sequence"/>
</dbReference>
<protein>
    <submittedName>
        <fullName evidence="2">Uncharacterized protein</fullName>
    </submittedName>
</protein>
<sequence>MHRAPHRQHQPDITRGPSPPGRARPASTVNRLRAPNGGTRGWAPQRAANSACWEAPWRGTRPGAGNRTGTALPHPGTGNGTGIGSANAITGPAGTGTGARLCAGVISAGIASMALGAALPWDRGQRWHSLRRAG</sequence>
<gene>
    <name evidence="2" type="ORF">DUI87_15229</name>
</gene>
<feature type="region of interest" description="Disordered" evidence="1">
    <location>
        <begin position="1"/>
        <end position="85"/>
    </location>
</feature>
<proteinExistence type="predicted"/>
<keyword evidence="3" id="KW-1185">Reference proteome</keyword>
<dbReference type="AlphaFoldDB" id="A0A3M0K9N1"/>
<reference evidence="2 3" key="1">
    <citation type="submission" date="2018-07" db="EMBL/GenBank/DDBJ databases">
        <title>A high quality draft genome assembly of the barn swallow (H. rustica rustica).</title>
        <authorList>
            <person name="Formenti G."/>
            <person name="Chiara M."/>
            <person name="Poveda L."/>
            <person name="Francoijs K.-J."/>
            <person name="Bonisoli-Alquati A."/>
            <person name="Canova L."/>
            <person name="Gianfranceschi L."/>
            <person name="Horner D.S."/>
            <person name="Saino N."/>
        </authorList>
    </citation>
    <scope>NUCLEOTIDE SEQUENCE [LARGE SCALE GENOMIC DNA]</scope>
    <source>
        <strain evidence="2">Chelidonia</strain>
        <tissue evidence="2">Blood</tissue>
    </source>
</reference>
<evidence type="ECO:0000313" key="3">
    <source>
        <dbReference type="Proteomes" id="UP000269221"/>
    </source>
</evidence>
<dbReference type="EMBL" id="QRBI01000119">
    <property type="protein sequence ID" value="RMC07760.1"/>
    <property type="molecule type" value="Genomic_DNA"/>
</dbReference>
<name>A0A3M0K9N1_HIRRU</name>